<dbReference type="EMBL" id="BKCJ011428560">
    <property type="protein sequence ID" value="GFD32825.1"/>
    <property type="molecule type" value="Genomic_DNA"/>
</dbReference>
<proteinExistence type="predicted"/>
<feature type="non-terminal residue" evidence="1">
    <location>
        <position position="1"/>
    </location>
</feature>
<accession>A0A699VBS1</accession>
<organism evidence="1">
    <name type="scientific">Tanacetum cinerariifolium</name>
    <name type="common">Dalmatian daisy</name>
    <name type="synonym">Chrysanthemum cinerariifolium</name>
    <dbReference type="NCBI Taxonomy" id="118510"/>
    <lineage>
        <taxon>Eukaryota</taxon>
        <taxon>Viridiplantae</taxon>
        <taxon>Streptophyta</taxon>
        <taxon>Embryophyta</taxon>
        <taxon>Tracheophyta</taxon>
        <taxon>Spermatophyta</taxon>
        <taxon>Magnoliopsida</taxon>
        <taxon>eudicotyledons</taxon>
        <taxon>Gunneridae</taxon>
        <taxon>Pentapetalae</taxon>
        <taxon>asterids</taxon>
        <taxon>campanulids</taxon>
        <taxon>Asterales</taxon>
        <taxon>Asteraceae</taxon>
        <taxon>Asteroideae</taxon>
        <taxon>Anthemideae</taxon>
        <taxon>Anthemidinae</taxon>
        <taxon>Tanacetum</taxon>
    </lineage>
</organism>
<dbReference type="AlphaFoldDB" id="A0A699VBS1"/>
<sequence>PSKNKFADEEKLDDKEIIDDEEDDKVLKELYDDVNVNLEKGNVEMNDANLRGLEQLNVYQESGFDKQ</sequence>
<protein>
    <submittedName>
        <fullName evidence="1">Uncharacterized protein</fullName>
    </submittedName>
</protein>
<evidence type="ECO:0000313" key="1">
    <source>
        <dbReference type="EMBL" id="GFD32825.1"/>
    </source>
</evidence>
<comment type="caution">
    <text evidence="1">The sequence shown here is derived from an EMBL/GenBank/DDBJ whole genome shotgun (WGS) entry which is preliminary data.</text>
</comment>
<gene>
    <name evidence="1" type="ORF">Tci_904794</name>
</gene>
<reference evidence="1" key="1">
    <citation type="journal article" date="2019" name="Sci. Rep.">
        <title>Draft genome of Tanacetum cinerariifolium, the natural source of mosquito coil.</title>
        <authorList>
            <person name="Yamashiro T."/>
            <person name="Shiraishi A."/>
            <person name="Satake H."/>
            <person name="Nakayama K."/>
        </authorList>
    </citation>
    <scope>NUCLEOTIDE SEQUENCE</scope>
</reference>
<name>A0A699VBS1_TANCI</name>